<evidence type="ECO:0000259" key="3">
    <source>
        <dbReference type="SMART" id="SM01007"/>
    </source>
</evidence>
<dbReference type="InterPro" id="IPR001303">
    <property type="entry name" value="Aldolase_II/adducin_N"/>
</dbReference>
<dbReference type="GO" id="GO:0005829">
    <property type="term" value="C:cytosol"/>
    <property type="evidence" value="ECO:0007669"/>
    <property type="project" value="TreeGrafter"/>
</dbReference>
<dbReference type="GO" id="GO:0046872">
    <property type="term" value="F:metal ion binding"/>
    <property type="evidence" value="ECO:0007669"/>
    <property type="project" value="UniProtKB-KW"/>
</dbReference>
<dbReference type="RefSeq" id="WP_062278797.1">
    <property type="nucleotide sequence ID" value="NZ_DF968180.1"/>
</dbReference>
<keyword evidence="1" id="KW-0479">Metal-binding</keyword>
<dbReference type="InterPro" id="IPR036409">
    <property type="entry name" value="Aldolase_II/adducin_N_sf"/>
</dbReference>
<dbReference type="SUPFAM" id="SSF53639">
    <property type="entry name" value="AraD/HMP-PK domain-like"/>
    <property type="match status" value="1"/>
</dbReference>
<evidence type="ECO:0000313" key="4">
    <source>
        <dbReference type="EMBL" id="GAP39945.1"/>
    </source>
</evidence>
<protein>
    <submittedName>
        <fullName evidence="4">Ribulose-5-phosphate 4-epimerase</fullName>
    </submittedName>
</protein>
<keyword evidence="5" id="KW-1185">Reference proteome</keyword>
<reference evidence="4" key="1">
    <citation type="journal article" date="2015" name="Genome Announc.">
        <title>Draft Genome Sequence of Anaerolineae Strain TC1, a Novel Isolate from a Methanogenic Wastewater Treatment System.</title>
        <authorList>
            <person name="Matsuura N."/>
            <person name="Tourlousse D.M."/>
            <person name="Sun L."/>
            <person name="Toyonaga M."/>
            <person name="Kuroda K."/>
            <person name="Ohashi A."/>
            <person name="Cruz R."/>
            <person name="Yamaguchi T."/>
            <person name="Sekiguchi Y."/>
        </authorList>
    </citation>
    <scope>NUCLEOTIDE SEQUENCE [LARGE SCALE GENOMIC DNA]</scope>
    <source>
        <strain evidence="4">TC1</strain>
    </source>
</reference>
<gene>
    <name evidence="4" type="ORF">ATC1_12484</name>
</gene>
<dbReference type="SMART" id="SM01007">
    <property type="entry name" value="Aldolase_II"/>
    <property type="match status" value="1"/>
</dbReference>
<evidence type="ECO:0000256" key="2">
    <source>
        <dbReference type="ARBA" id="ARBA00023239"/>
    </source>
</evidence>
<evidence type="ECO:0000256" key="1">
    <source>
        <dbReference type="ARBA" id="ARBA00022723"/>
    </source>
</evidence>
<dbReference type="PANTHER" id="PTHR22789:SF0">
    <property type="entry name" value="3-OXO-TETRONATE 4-PHOSPHATE DECARBOXYLASE-RELATED"/>
    <property type="match status" value="1"/>
</dbReference>
<dbReference type="InterPro" id="IPR050197">
    <property type="entry name" value="Aldolase_class_II_sugar_metab"/>
</dbReference>
<dbReference type="Gene3D" id="3.40.225.10">
    <property type="entry name" value="Class II aldolase/adducin N-terminal domain"/>
    <property type="match status" value="1"/>
</dbReference>
<dbReference type="EMBL" id="DF968180">
    <property type="protein sequence ID" value="GAP39945.1"/>
    <property type="molecule type" value="Genomic_DNA"/>
</dbReference>
<dbReference type="Proteomes" id="UP000053370">
    <property type="component" value="Unassembled WGS sequence"/>
</dbReference>
<dbReference type="AlphaFoldDB" id="A0A0K8PCS5"/>
<proteinExistence type="predicted"/>
<evidence type="ECO:0000313" key="5">
    <source>
        <dbReference type="Proteomes" id="UP000053370"/>
    </source>
</evidence>
<name>A0A0K8PCS5_9CHLR</name>
<dbReference type="GO" id="GO:0019323">
    <property type="term" value="P:pentose catabolic process"/>
    <property type="evidence" value="ECO:0007669"/>
    <property type="project" value="TreeGrafter"/>
</dbReference>
<accession>A0A0K8PCS5</accession>
<keyword evidence="2" id="KW-0456">Lyase</keyword>
<feature type="domain" description="Class II aldolase/adducin N-terminal" evidence="3">
    <location>
        <begin position="11"/>
        <end position="198"/>
    </location>
</feature>
<sequence length="221" mass="24385">MEKKVRWEFKHLTASYAKQFFERKLTPGMDSGDWSMRDAETGYIYVCPRPNAKFDIRPNWSVIKAEHICVCDPDGNLVDDNGFLPTVELPMHLAIYKARPEIHAIVHSHPLYSSAFAATGEDIPVLLAEQALFLGGDVKCAEYGLVGSQTLADNIVAALGKDHRAALLRNHGAVILGKDLEEAFVLADFLEHGAYVAILSKIVGKPIEISMDNILDPSLVL</sequence>
<organism evidence="4">
    <name type="scientific">Flexilinea flocculi</name>
    <dbReference type="NCBI Taxonomy" id="1678840"/>
    <lineage>
        <taxon>Bacteria</taxon>
        <taxon>Bacillati</taxon>
        <taxon>Chloroflexota</taxon>
        <taxon>Anaerolineae</taxon>
        <taxon>Anaerolineales</taxon>
        <taxon>Anaerolineaceae</taxon>
        <taxon>Flexilinea</taxon>
    </lineage>
</organism>
<dbReference type="STRING" id="1678840.ATC1_12484"/>
<dbReference type="PANTHER" id="PTHR22789">
    <property type="entry name" value="FUCULOSE PHOSPHATE ALDOLASE"/>
    <property type="match status" value="1"/>
</dbReference>
<dbReference type="Pfam" id="PF00596">
    <property type="entry name" value="Aldolase_II"/>
    <property type="match status" value="1"/>
</dbReference>
<dbReference type="GO" id="GO:0016832">
    <property type="term" value="F:aldehyde-lyase activity"/>
    <property type="evidence" value="ECO:0007669"/>
    <property type="project" value="TreeGrafter"/>
</dbReference>
<dbReference type="OrthoDB" id="9794581at2"/>